<reference evidence="1 2" key="1">
    <citation type="submission" date="2019-04" db="EMBL/GenBank/DDBJ databases">
        <title>An improved genome assembly and genetic linkage map for asparagus bean, Vigna unguiculata ssp. sesquipedialis.</title>
        <authorList>
            <person name="Xia Q."/>
            <person name="Zhang R."/>
            <person name="Dong Y."/>
        </authorList>
    </citation>
    <scope>NUCLEOTIDE SEQUENCE [LARGE SCALE GENOMIC DNA]</scope>
    <source>
        <tissue evidence="1">Leaf</tissue>
    </source>
</reference>
<evidence type="ECO:0000313" key="2">
    <source>
        <dbReference type="Proteomes" id="UP000501690"/>
    </source>
</evidence>
<name>A0A4D6KYD0_VIGUN</name>
<organism evidence="1 2">
    <name type="scientific">Vigna unguiculata</name>
    <name type="common">Cowpea</name>
    <dbReference type="NCBI Taxonomy" id="3917"/>
    <lineage>
        <taxon>Eukaryota</taxon>
        <taxon>Viridiplantae</taxon>
        <taxon>Streptophyta</taxon>
        <taxon>Embryophyta</taxon>
        <taxon>Tracheophyta</taxon>
        <taxon>Spermatophyta</taxon>
        <taxon>Magnoliopsida</taxon>
        <taxon>eudicotyledons</taxon>
        <taxon>Gunneridae</taxon>
        <taxon>Pentapetalae</taxon>
        <taxon>rosids</taxon>
        <taxon>fabids</taxon>
        <taxon>Fabales</taxon>
        <taxon>Fabaceae</taxon>
        <taxon>Papilionoideae</taxon>
        <taxon>50 kb inversion clade</taxon>
        <taxon>NPAAA clade</taxon>
        <taxon>indigoferoid/millettioid clade</taxon>
        <taxon>Phaseoleae</taxon>
        <taxon>Vigna</taxon>
    </lineage>
</organism>
<dbReference type="EMBL" id="CP039345">
    <property type="protein sequence ID" value="QCD78864.1"/>
    <property type="molecule type" value="Genomic_DNA"/>
</dbReference>
<dbReference type="AlphaFoldDB" id="A0A4D6KYD0"/>
<proteinExistence type="predicted"/>
<keyword evidence="2" id="KW-1185">Reference proteome</keyword>
<accession>A0A4D6KYD0</accession>
<gene>
    <name evidence="1" type="ORF">DEO72_LG1g2500</name>
</gene>
<sequence length="86" mass="9829">MFDARMVVRERYSRWLRAAKVDEMGLTIAFHSRRGGAEVADLRWPWLSLVLLQRTQCIASCWRGSGAVVVDLLTARSVNGGRRLPW</sequence>
<evidence type="ECO:0000313" key="1">
    <source>
        <dbReference type="EMBL" id="QCD78864.1"/>
    </source>
</evidence>
<protein>
    <submittedName>
        <fullName evidence="1">Uncharacterized protein</fullName>
    </submittedName>
</protein>
<dbReference type="Proteomes" id="UP000501690">
    <property type="component" value="Linkage Group LG1"/>
</dbReference>